<dbReference type="OrthoDB" id="139410at2"/>
<dbReference type="EMBL" id="QKXH01000010">
    <property type="protein sequence ID" value="PZX92438.1"/>
    <property type="molecule type" value="Genomic_DNA"/>
</dbReference>
<proteinExistence type="predicted"/>
<dbReference type="Gene3D" id="3.40.50.2000">
    <property type="entry name" value="Glycogen Phosphorylase B"/>
    <property type="match status" value="2"/>
</dbReference>
<gene>
    <name evidence="2" type="ORF">DOS84_15050</name>
</gene>
<dbReference type="Pfam" id="PF00534">
    <property type="entry name" value="Glycos_transf_1"/>
    <property type="match status" value="1"/>
</dbReference>
<protein>
    <submittedName>
        <fullName evidence="2">Glycosyltransferase family 1 protein</fullName>
    </submittedName>
</protein>
<dbReference type="PANTHER" id="PTHR12526">
    <property type="entry name" value="GLYCOSYLTRANSFERASE"/>
    <property type="match status" value="1"/>
</dbReference>
<comment type="caution">
    <text evidence="2">The sequence shown here is derived from an EMBL/GenBank/DDBJ whole genome shotgun (WGS) entry which is preliminary data.</text>
</comment>
<dbReference type="AlphaFoldDB" id="A0A2W7TQW5"/>
<evidence type="ECO:0000259" key="1">
    <source>
        <dbReference type="Pfam" id="PF00534"/>
    </source>
</evidence>
<reference evidence="2 3" key="1">
    <citation type="submission" date="2018-06" db="EMBL/GenBank/DDBJ databases">
        <title>Flavobacterium sp IMCC34762, genome.</title>
        <authorList>
            <person name="Joung Y."/>
            <person name="Cho J."/>
            <person name="Song J."/>
        </authorList>
    </citation>
    <scope>NUCLEOTIDE SEQUENCE [LARGE SCALE GENOMIC DNA]</scope>
    <source>
        <strain evidence="2 3">IMCC34762</strain>
    </source>
</reference>
<dbReference type="Proteomes" id="UP000249177">
    <property type="component" value="Unassembled WGS sequence"/>
</dbReference>
<dbReference type="CDD" id="cd03801">
    <property type="entry name" value="GT4_PimA-like"/>
    <property type="match status" value="1"/>
</dbReference>
<feature type="domain" description="Glycosyl transferase family 1" evidence="1">
    <location>
        <begin position="159"/>
        <end position="316"/>
    </location>
</feature>
<dbReference type="GO" id="GO:0016757">
    <property type="term" value="F:glycosyltransferase activity"/>
    <property type="evidence" value="ECO:0007669"/>
    <property type="project" value="InterPro"/>
</dbReference>
<evidence type="ECO:0000313" key="3">
    <source>
        <dbReference type="Proteomes" id="UP000249177"/>
    </source>
</evidence>
<sequence>MKNLLYIGNKLSKHGVTPTTIEILGPLLEQEGFVVSYSSSQKNQARRLIAMLWNVFQYRKGDCVLIDTYSTTNFWYAFATSQLCRCLKLKYIPILHGGNLAFRLKNNPKICEMIFRYSFQNVSPSLFLIKQFKAEGYENVIHIPNAIELENYPFLEREKVKPNLLWVRSFAKIYNPIMAVQVFASVKEKYPEATLCMVGPEKDGSLLDAKQRAKDLKLDILFTGKLSKLEWINKSKEYDIFINTTHFDNMPVSLIEAMSLGLAVVSTNVGGIPFLVQNQKEGLLIPDNDVDKMVMEIDRLIKNNDLFGKITANARRKSEDFDWQIVKLKWGTILK</sequence>
<accession>A0A2W7TQW5</accession>
<dbReference type="InterPro" id="IPR001296">
    <property type="entry name" value="Glyco_trans_1"/>
</dbReference>
<dbReference type="SUPFAM" id="SSF53756">
    <property type="entry name" value="UDP-Glycosyltransferase/glycogen phosphorylase"/>
    <property type="match status" value="1"/>
</dbReference>
<keyword evidence="2" id="KW-0808">Transferase</keyword>
<evidence type="ECO:0000313" key="2">
    <source>
        <dbReference type="EMBL" id="PZX92438.1"/>
    </source>
</evidence>
<dbReference type="PANTHER" id="PTHR12526:SF630">
    <property type="entry name" value="GLYCOSYLTRANSFERASE"/>
    <property type="match status" value="1"/>
</dbReference>
<name>A0A2W7TQW5_9FLAO</name>
<keyword evidence="3" id="KW-1185">Reference proteome</keyword>
<organism evidence="2 3">
    <name type="scientific">Flavobacterium aquariorum</name>
    <dbReference type="NCBI Taxonomy" id="2217670"/>
    <lineage>
        <taxon>Bacteria</taxon>
        <taxon>Pseudomonadati</taxon>
        <taxon>Bacteroidota</taxon>
        <taxon>Flavobacteriia</taxon>
        <taxon>Flavobacteriales</taxon>
        <taxon>Flavobacteriaceae</taxon>
        <taxon>Flavobacterium</taxon>
    </lineage>
</organism>
<dbReference type="RefSeq" id="WP_111410945.1">
    <property type="nucleotide sequence ID" value="NZ_QKXH01000010.1"/>
</dbReference>